<dbReference type="PANTHER" id="PTHR36930">
    <property type="entry name" value="METAL-SULFUR CLUSTER BIOSYNTHESIS PROTEINS YUAD-RELATED"/>
    <property type="match status" value="1"/>
</dbReference>
<gene>
    <name evidence="2" type="ORF">H7B67_22315</name>
</gene>
<dbReference type="EMBL" id="JACJVQ010000019">
    <property type="protein sequence ID" value="MBB6636871.1"/>
    <property type="molecule type" value="Genomic_DNA"/>
</dbReference>
<keyword evidence="3" id="KW-1185">Reference proteome</keyword>
<proteinExistence type="predicted"/>
<dbReference type="RefSeq" id="WP_185122072.1">
    <property type="nucleotide sequence ID" value="NZ_JACJVQ010000019.1"/>
</dbReference>
<dbReference type="GO" id="GO:0003824">
    <property type="term" value="F:catalytic activity"/>
    <property type="evidence" value="ECO:0007669"/>
    <property type="project" value="InterPro"/>
</dbReference>
<dbReference type="Gene3D" id="2.40.33.20">
    <property type="entry name" value="PK beta-barrel domain-like"/>
    <property type="match status" value="1"/>
</dbReference>
<dbReference type="InterPro" id="IPR052716">
    <property type="entry name" value="MOSC_domain"/>
</dbReference>
<evidence type="ECO:0000259" key="1">
    <source>
        <dbReference type="PROSITE" id="PS51340"/>
    </source>
</evidence>
<dbReference type="Pfam" id="PF03473">
    <property type="entry name" value="MOSC"/>
    <property type="match status" value="1"/>
</dbReference>
<protein>
    <submittedName>
        <fullName evidence="2">MOSC domain-containing protein</fullName>
    </submittedName>
</protein>
<reference evidence="2 3" key="1">
    <citation type="submission" date="2020-08" db="EMBL/GenBank/DDBJ databases">
        <title>Cohnella phylogeny.</title>
        <authorList>
            <person name="Dunlap C."/>
        </authorList>
    </citation>
    <scope>NUCLEOTIDE SEQUENCE [LARGE SCALE GENOMIC DNA]</scope>
    <source>
        <strain evidence="2 3">DSM 25241</strain>
    </source>
</reference>
<comment type="caution">
    <text evidence="2">The sequence shown here is derived from an EMBL/GenBank/DDBJ whole genome shotgun (WGS) entry which is preliminary data.</text>
</comment>
<dbReference type="Proteomes" id="UP000535838">
    <property type="component" value="Unassembled WGS sequence"/>
</dbReference>
<dbReference type="Pfam" id="PF03476">
    <property type="entry name" value="MOSC_N"/>
    <property type="match status" value="1"/>
</dbReference>
<dbReference type="AlphaFoldDB" id="A0A841T6T3"/>
<accession>A0A841T6T3</accession>
<sequence length="241" mass="27415">MLVGSVKELRRYPVKSFAGEQLLEESRIEKYGMYGDRWHAFVDETKTGWNSYVTARGIPAMLGYRAEVIESPDESEPPHVRVTAPDGTLYRWNEELLEDVQKLTPTKLSMRNYFGQNADLMGVDDSPILLVTDRSLRKLESVWGKPLDPLRFRANVLISLNDDATSETEWVGKELQIGTATFRIDKGCERCSMITLDPDTRERDPSLLKIVHQQFQLTFGMYASVATPGKIAIGDEIRLRD</sequence>
<name>A0A841T6T3_9BACL</name>
<dbReference type="GO" id="GO:0030151">
    <property type="term" value="F:molybdenum ion binding"/>
    <property type="evidence" value="ECO:0007669"/>
    <property type="project" value="InterPro"/>
</dbReference>
<dbReference type="InterPro" id="IPR005303">
    <property type="entry name" value="MOCOS_middle"/>
</dbReference>
<dbReference type="InterPro" id="IPR005302">
    <property type="entry name" value="MoCF_Sase_C"/>
</dbReference>
<dbReference type="SUPFAM" id="SSF50800">
    <property type="entry name" value="PK beta-barrel domain-like"/>
    <property type="match status" value="1"/>
</dbReference>
<dbReference type="GO" id="GO:0030170">
    <property type="term" value="F:pyridoxal phosphate binding"/>
    <property type="evidence" value="ECO:0007669"/>
    <property type="project" value="InterPro"/>
</dbReference>
<evidence type="ECO:0000313" key="2">
    <source>
        <dbReference type="EMBL" id="MBB6636871.1"/>
    </source>
</evidence>
<feature type="domain" description="MOSC" evidence="1">
    <location>
        <begin position="90"/>
        <end position="240"/>
    </location>
</feature>
<dbReference type="PROSITE" id="PS51340">
    <property type="entry name" value="MOSC"/>
    <property type="match status" value="1"/>
</dbReference>
<dbReference type="InterPro" id="IPR011037">
    <property type="entry name" value="Pyrv_Knase-like_insert_dom_sf"/>
</dbReference>
<organism evidence="2 3">
    <name type="scientific">Cohnella thailandensis</name>
    <dbReference type="NCBI Taxonomy" id="557557"/>
    <lineage>
        <taxon>Bacteria</taxon>
        <taxon>Bacillati</taxon>
        <taxon>Bacillota</taxon>
        <taxon>Bacilli</taxon>
        <taxon>Bacillales</taxon>
        <taxon>Paenibacillaceae</taxon>
        <taxon>Cohnella</taxon>
    </lineage>
</organism>
<evidence type="ECO:0000313" key="3">
    <source>
        <dbReference type="Proteomes" id="UP000535838"/>
    </source>
</evidence>
<dbReference type="PANTHER" id="PTHR36930:SF1">
    <property type="entry name" value="MOSC DOMAIN-CONTAINING PROTEIN"/>
    <property type="match status" value="1"/>
</dbReference>